<evidence type="ECO:0000259" key="1">
    <source>
        <dbReference type="Pfam" id="PF00308"/>
    </source>
</evidence>
<proteinExistence type="predicted"/>
<dbReference type="PANTHER" id="PTHR30050">
    <property type="entry name" value="CHROMOSOMAL REPLICATION INITIATOR PROTEIN DNAA"/>
    <property type="match status" value="1"/>
</dbReference>
<feature type="domain" description="Chromosomal replication initiator protein DnaA ATPAse" evidence="1">
    <location>
        <begin position="16"/>
        <end position="149"/>
    </location>
</feature>
<gene>
    <name evidence="2" type="ORF">CAAU_0784</name>
</gene>
<comment type="caution">
    <text evidence="2">The sequence shown here is derived from an EMBL/GenBank/DDBJ whole genome shotgun (WGS) entry which is preliminary data.</text>
</comment>
<reference evidence="2 3" key="1">
    <citation type="journal article" date="2011" name="J. Bacteriol.">
        <title>Draft genome sequence of Caloramator australicus strain RC3T, a thermoanaerobe from the Great Artesian Basin of Australia.</title>
        <authorList>
            <person name="Ogg C.D."/>
            <person name="Patel B.K.C."/>
        </authorList>
    </citation>
    <scope>NUCLEOTIDE SEQUENCE [LARGE SCALE GENOMIC DNA]</scope>
    <source>
        <strain evidence="2 3">RC3</strain>
    </source>
</reference>
<dbReference type="InterPro" id="IPR013317">
    <property type="entry name" value="DnaA_dom"/>
</dbReference>
<evidence type="ECO:0000313" key="2">
    <source>
        <dbReference type="EMBL" id="CCJ32868.1"/>
    </source>
</evidence>
<dbReference type="PANTHER" id="PTHR30050:SF10">
    <property type="entry name" value="PHAGE-LIKE ELEMENT PBSX PROTEIN XKDC"/>
    <property type="match status" value="1"/>
</dbReference>
<dbReference type="eggNOG" id="COG1484">
    <property type="taxonomic scope" value="Bacteria"/>
</dbReference>
<dbReference type="InterPro" id="IPR027417">
    <property type="entry name" value="P-loop_NTPase"/>
</dbReference>
<organism evidence="2 3">
    <name type="scientific">Caloramator australicus RC3</name>
    <dbReference type="NCBI Taxonomy" id="857293"/>
    <lineage>
        <taxon>Bacteria</taxon>
        <taxon>Bacillati</taxon>
        <taxon>Bacillota</taxon>
        <taxon>Clostridia</taxon>
        <taxon>Eubacteriales</taxon>
        <taxon>Clostridiaceae</taxon>
        <taxon>Caloramator</taxon>
    </lineage>
</organism>
<dbReference type="AlphaFoldDB" id="I7KT68"/>
<name>I7KT68_9CLOT</name>
<dbReference type="SUPFAM" id="SSF52540">
    <property type="entry name" value="P-loop containing nucleoside triphosphate hydrolases"/>
    <property type="match status" value="1"/>
</dbReference>
<keyword evidence="3" id="KW-1185">Reference proteome</keyword>
<sequence>MKAESYLKNFDKICSDRENSFGLFGQPGAGKTHLIVAIGAALLNREPNPVTVVYMPYLEAIKELKANALDHEYYIRIVSKYQEAKLLIIDDLFKDKIKKGEVVGELTETDIKHIYPIINYRYINKLPTLISTECTPDMLLELDEALAGRILETCGDNMVIFSGPKYNFRMRKFKK</sequence>
<dbReference type="Proteomes" id="UP000007652">
    <property type="component" value="Unassembled WGS sequence"/>
</dbReference>
<dbReference type="Gene3D" id="3.40.50.300">
    <property type="entry name" value="P-loop containing nucleotide triphosphate hydrolases"/>
    <property type="match status" value="1"/>
</dbReference>
<dbReference type="EMBL" id="CAKP01000036">
    <property type="protein sequence ID" value="CCJ32868.1"/>
    <property type="molecule type" value="Genomic_DNA"/>
</dbReference>
<accession>I7KT68</accession>
<protein>
    <submittedName>
        <fullName evidence="2">DNA replication protein DnaC</fullName>
    </submittedName>
</protein>
<dbReference type="STRING" id="857293.CAAU_0784"/>
<dbReference type="GO" id="GO:0006260">
    <property type="term" value="P:DNA replication"/>
    <property type="evidence" value="ECO:0007669"/>
    <property type="project" value="TreeGrafter"/>
</dbReference>
<evidence type="ECO:0000313" key="3">
    <source>
        <dbReference type="Proteomes" id="UP000007652"/>
    </source>
</evidence>
<dbReference type="Pfam" id="PF00308">
    <property type="entry name" value="Bac_DnaA"/>
    <property type="match status" value="1"/>
</dbReference>